<protein>
    <submittedName>
        <fullName evidence="2">Putative membrane protein</fullName>
    </submittedName>
</protein>
<dbReference type="PANTHER" id="PTHR37308">
    <property type="entry name" value="INTEGRAL MEMBRANE PROTEIN"/>
    <property type="match status" value="1"/>
</dbReference>
<feature type="transmembrane region" description="Helical" evidence="1">
    <location>
        <begin position="200"/>
        <end position="218"/>
    </location>
</feature>
<dbReference type="Proteomes" id="UP000198967">
    <property type="component" value="Unassembled WGS sequence"/>
</dbReference>
<sequence length="291" mass="30127">MSVSNVARGMAIGAVEVVPGVSGGTIALVVGVYEKLIAAAGHLVSALRGLPEGLRRQGFARTRAALAEVDWRLVLAVGVGMVAAVLVAAQLLPPIIDGHPVGTRALFFGMVAATLTVPFLALGGRLRPVEWALFGGITVLTAVLTGLPPADLSDPPLWIVVPAAAAAVCALVLPGLSGSFLLLALGLYEPTLRAVADRDAAYLGAFLLGALLGLGAFVKLLQHLLEHHRRLVMAAMAGFLLGALRALWPWQTEDRGLLVPDAAWGAMVPVALAGAVVVAALSVYQHRRDHT</sequence>
<dbReference type="EMBL" id="FNBE01000007">
    <property type="protein sequence ID" value="SDF87098.1"/>
    <property type="molecule type" value="Genomic_DNA"/>
</dbReference>
<keyword evidence="1" id="KW-0472">Membrane</keyword>
<feature type="transmembrane region" description="Helical" evidence="1">
    <location>
        <begin position="129"/>
        <end position="147"/>
    </location>
</feature>
<dbReference type="PANTHER" id="PTHR37308:SF1">
    <property type="entry name" value="POLYPRENYL-PHOSPHATE TRANSPORTER"/>
    <property type="match status" value="1"/>
</dbReference>
<evidence type="ECO:0000313" key="3">
    <source>
        <dbReference type="Proteomes" id="UP000198967"/>
    </source>
</evidence>
<accession>A0A1G7PLN0</accession>
<keyword evidence="1" id="KW-0812">Transmembrane</keyword>
<proteinExistence type="predicted"/>
<organism evidence="2 3">
    <name type="scientific">Pseudonocardia oroxyli</name>
    <dbReference type="NCBI Taxonomy" id="366584"/>
    <lineage>
        <taxon>Bacteria</taxon>
        <taxon>Bacillati</taxon>
        <taxon>Actinomycetota</taxon>
        <taxon>Actinomycetes</taxon>
        <taxon>Pseudonocardiales</taxon>
        <taxon>Pseudonocardiaceae</taxon>
        <taxon>Pseudonocardia</taxon>
    </lineage>
</organism>
<dbReference type="AlphaFoldDB" id="A0A1G7PLN0"/>
<name>A0A1G7PLN0_PSEOR</name>
<dbReference type="OrthoDB" id="9793746at2"/>
<feature type="transmembrane region" description="Helical" evidence="1">
    <location>
        <begin position="159"/>
        <end position="188"/>
    </location>
</feature>
<dbReference type="RefSeq" id="WP_093083275.1">
    <property type="nucleotide sequence ID" value="NZ_FNBE01000007.1"/>
</dbReference>
<evidence type="ECO:0000256" key="1">
    <source>
        <dbReference type="SAM" id="Phobius"/>
    </source>
</evidence>
<feature type="transmembrane region" description="Helical" evidence="1">
    <location>
        <begin position="73"/>
        <end position="93"/>
    </location>
</feature>
<feature type="transmembrane region" description="Helical" evidence="1">
    <location>
        <begin position="230"/>
        <end position="250"/>
    </location>
</feature>
<dbReference type="STRING" id="366584.SAMN05216377_107165"/>
<evidence type="ECO:0000313" key="2">
    <source>
        <dbReference type="EMBL" id="SDF87098.1"/>
    </source>
</evidence>
<feature type="transmembrane region" description="Helical" evidence="1">
    <location>
        <begin position="105"/>
        <end position="123"/>
    </location>
</feature>
<keyword evidence="1" id="KW-1133">Transmembrane helix</keyword>
<keyword evidence="3" id="KW-1185">Reference proteome</keyword>
<dbReference type="InterPro" id="IPR007163">
    <property type="entry name" value="VCA0040-like"/>
</dbReference>
<feature type="transmembrane region" description="Helical" evidence="1">
    <location>
        <begin position="262"/>
        <end position="284"/>
    </location>
</feature>
<dbReference type="Pfam" id="PF04018">
    <property type="entry name" value="VCA0040-like"/>
    <property type="match status" value="1"/>
</dbReference>
<gene>
    <name evidence="2" type="ORF">SAMN05216377_107165</name>
</gene>
<reference evidence="2 3" key="1">
    <citation type="submission" date="2016-10" db="EMBL/GenBank/DDBJ databases">
        <authorList>
            <person name="de Groot N.N."/>
        </authorList>
    </citation>
    <scope>NUCLEOTIDE SEQUENCE [LARGE SCALE GENOMIC DNA]</scope>
    <source>
        <strain evidence="2 3">CGMCC 4.3143</strain>
    </source>
</reference>